<dbReference type="Proteomes" id="UP000706333">
    <property type="component" value="Unassembled WGS sequence"/>
</dbReference>
<evidence type="ECO:0000313" key="2">
    <source>
        <dbReference type="Proteomes" id="UP000706333"/>
    </source>
</evidence>
<dbReference type="PROSITE" id="PS51257">
    <property type="entry name" value="PROKAR_LIPOPROTEIN"/>
    <property type="match status" value="1"/>
</dbReference>
<protein>
    <recommendedName>
        <fullName evidence="3">Transferrin-binding protein B C-lobe/N-lobe beta barrel domain-containing protein</fullName>
    </recommendedName>
</protein>
<keyword evidence="2" id="KW-1185">Reference proteome</keyword>
<dbReference type="EMBL" id="NHSD01000193">
    <property type="protein sequence ID" value="MBK5926991.1"/>
    <property type="molecule type" value="Genomic_DNA"/>
</dbReference>
<reference evidence="1" key="1">
    <citation type="submission" date="2017-05" db="EMBL/GenBank/DDBJ databases">
        <authorList>
            <person name="Imhoff J.F."/>
            <person name="Rahn T."/>
            <person name="Kuenzel S."/>
            <person name="Neulinger S.C."/>
        </authorList>
    </citation>
    <scope>NUCLEOTIDE SEQUENCE</scope>
    <source>
        <strain evidence="1">LMG 28126</strain>
    </source>
</reference>
<proteinExistence type="predicted"/>
<dbReference type="SUPFAM" id="SSF56925">
    <property type="entry name" value="OMPA-like"/>
    <property type="match status" value="1"/>
</dbReference>
<organism evidence="1 2">
    <name type="scientific">Rhodobaculum claviforme</name>
    <dbReference type="NCBI Taxonomy" id="1549854"/>
    <lineage>
        <taxon>Bacteria</taxon>
        <taxon>Pseudomonadati</taxon>
        <taxon>Pseudomonadota</taxon>
        <taxon>Alphaproteobacteria</taxon>
        <taxon>Rhodobacterales</taxon>
        <taxon>Paracoccaceae</taxon>
        <taxon>Rhodobaculum</taxon>
    </lineage>
</organism>
<gene>
    <name evidence="1" type="ORF">CCR87_06465</name>
</gene>
<evidence type="ECO:0008006" key="3">
    <source>
        <dbReference type="Google" id="ProtNLM"/>
    </source>
</evidence>
<dbReference type="Gene3D" id="2.40.160.90">
    <property type="match status" value="1"/>
</dbReference>
<dbReference type="InterPro" id="IPR011250">
    <property type="entry name" value="OMP/PagP_B-barrel"/>
</dbReference>
<reference evidence="1" key="2">
    <citation type="journal article" date="2020" name="Microorganisms">
        <title>Osmotic Adaptation and Compatible Solute Biosynthesis of Phototrophic Bacteria as Revealed from Genome Analyses.</title>
        <authorList>
            <person name="Imhoff J.F."/>
            <person name="Rahn T."/>
            <person name="Kunzel S."/>
            <person name="Keller A."/>
            <person name="Neulinger S.C."/>
        </authorList>
    </citation>
    <scope>NUCLEOTIDE SEQUENCE</scope>
    <source>
        <strain evidence="1">LMG 28126</strain>
    </source>
</reference>
<evidence type="ECO:0000313" key="1">
    <source>
        <dbReference type="EMBL" id="MBK5926991.1"/>
    </source>
</evidence>
<name>A0A934TK38_9RHOB</name>
<comment type="caution">
    <text evidence="1">The sequence shown here is derived from an EMBL/GenBank/DDBJ whole genome shotgun (WGS) entry which is preliminary data.</text>
</comment>
<dbReference type="AlphaFoldDB" id="A0A934TK38"/>
<accession>A0A934TK38</accession>
<sequence length="224" mass="22160">MSRPARVGGPRMALLGAAAFALSGCFGGSGGEALGGRSIDQQAPDLAQASRLVGALSDISVDADDAPRVGALLGDVASAARAEAPAASALVGTASYAGDFLVREVGGDGQESLLGDFALSVNFDDASLTGRLGETMIINNDDRRLIAATDADITGTVDGRTMTATLDGRITVGENVAAISGAMAGGFAGLGAETVAGGMTLDVDGDDGVPEPFEGVFAGDRAPR</sequence>